<evidence type="ECO:0000313" key="1">
    <source>
        <dbReference type="EMBL" id="AFU59994.1"/>
    </source>
</evidence>
<keyword evidence="2" id="KW-1185">Reference proteome</keyword>
<dbReference type="AlphaFoldDB" id="K0INU7"/>
<dbReference type="RefSeq" id="WP_015020528.1">
    <property type="nucleotide sequence ID" value="NC_018719.1"/>
</dbReference>
<dbReference type="BioCyc" id="CNIT1237085:G1324-3078-MONOMER"/>
<dbReference type="Proteomes" id="UP000008037">
    <property type="component" value="Chromosome"/>
</dbReference>
<dbReference type="HOGENOM" id="CLU_2115372_0_0_2"/>
<dbReference type="GeneID" id="13796888"/>
<proteinExistence type="predicted"/>
<dbReference type="InParanoid" id="K0INU7"/>
<dbReference type="EMBL" id="CP002408">
    <property type="protein sequence ID" value="AFU59994.1"/>
    <property type="molecule type" value="Genomic_DNA"/>
</dbReference>
<evidence type="ECO:0000313" key="2">
    <source>
        <dbReference type="Proteomes" id="UP000008037"/>
    </source>
</evidence>
<name>K0INU7_NITGG</name>
<protein>
    <recommendedName>
        <fullName evidence="3">DUF5655 domain-containing protein</fullName>
    </recommendedName>
</protein>
<gene>
    <name evidence="1" type="ordered locus">Ngar_c30780</name>
</gene>
<reference evidence="1 2" key="1">
    <citation type="journal article" date="2012" name="Environ. Microbiol.">
        <title>The genome of the ammonia-oxidizing Candidatus Nitrososphaera gargensis: insights into metabolic versatility and environmental adaptations.</title>
        <authorList>
            <person name="Spang A."/>
            <person name="Poehlein A."/>
            <person name="Offre P."/>
            <person name="Zumbragel S."/>
            <person name="Haider S."/>
            <person name="Rychlik N."/>
            <person name="Nowka B."/>
            <person name="Schmeisser C."/>
            <person name="Lebedeva E.V."/>
            <person name="Rattei T."/>
            <person name="Bohm C."/>
            <person name="Schmid M."/>
            <person name="Galushko A."/>
            <person name="Hatzenpichler R."/>
            <person name="Weinmaier T."/>
            <person name="Daniel R."/>
            <person name="Schleper C."/>
            <person name="Spieck E."/>
            <person name="Streit W."/>
            <person name="Wagner M."/>
        </authorList>
    </citation>
    <scope>NUCLEOTIDE SEQUENCE [LARGE SCALE GENOMIC DNA]</scope>
    <source>
        <strain evidence="2">Ga9.2</strain>
    </source>
</reference>
<accession>K0INU7</accession>
<dbReference type="STRING" id="1237085.Ngar_c30780"/>
<evidence type="ECO:0008006" key="3">
    <source>
        <dbReference type="Google" id="ProtNLM"/>
    </source>
</evidence>
<dbReference type="OrthoDB" id="11787at2157"/>
<organism evidence="1 2">
    <name type="scientific">Nitrososphaera gargensis (strain Ga9.2)</name>
    <dbReference type="NCBI Taxonomy" id="1237085"/>
    <lineage>
        <taxon>Archaea</taxon>
        <taxon>Nitrososphaerota</taxon>
        <taxon>Nitrososphaeria</taxon>
        <taxon>Nitrososphaerales</taxon>
        <taxon>Nitrososphaeraceae</taxon>
        <taxon>Nitrososphaera</taxon>
    </lineage>
</organism>
<sequence length="108" mass="12279">MFSEQPGRTPFESHLERLKEPARTIMVDLRNFTRSLGTNVIEEVRPHRVVYAKTMNFRTFLDIEPAGDSLVLSIRYGRAAPPVTATIRTTQDAESVKKQIADAYSKIQ</sequence>
<dbReference type="KEGG" id="nga:Ngar_c30780"/>